<dbReference type="GO" id="GO:0005829">
    <property type="term" value="C:cytosol"/>
    <property type="evidence" value="ECO:0007669"/>
    <property type="project" value="TreeGrafter"/>
</dbReference>
<proteinExistence type="inferred from homology"/>
<dbReference type="GO" id="GO:0042276">
    <property type="term" value="P:error-prone translesion synthesis"/>
    <property type="evidence" value="ECO:0007669"/>
    <property type="project" value="TreeGrafter"/>
</dbReference>
<dbReference type="Pfam" id="PF00817">
    <property type="entry name" value="IMS"/>
    <property type="match status" value="1"/>
</dbReference>
<dbReference type="OrthoDB" id="9808813at2"/>
<dbReference type="PANTHER" id="PTHR11076">
    <property type="entry name" value="DNA REPAIR POLYMERASE UMUC / TRANSFERASE FAMILY MEMBER"/>
    <property type="match status" value="1"/>
</dbReference>
<dbReference type="Gene3D" id="3.40.1170.60">
    <property type="match status" value="1"/>
</dbReference>
<dbReference type="GO" id="GO:0006281">
    <property type="term" value="P:DNA repair"/>
    <property type="evidence" value="ECO:0007669"/>
    <property type="project" value="InterPro"/>
</dbReference>
<dbReference type="RefSeq" id="WP_048555139.1">
    <property type="nucleotide sequence ID" value="NZ_HF570958.1"/>
</dbReference>
<dbReference type="PROSITE" id="PS50173">
    <property type="entry name" value="UMUC"/>
    <property type="match status" value="1"/>
</dbReference>
<evidence type="ECO:0000256" key="2">
    <source>
        <dbReference type="ARBA" id="ARBA00025589"/>
    </source>
</evidence>
<comment type="similarity">
    <text evidence="1">Belongs to the DNA polymerase type-Y family.</text>
</comment>
<reference evidence="5 6" key="1">
    <citation type="journal article" date="2013" name="ISME J.">
        <title>A metabolic model for members of the genus Tetrasphaera involved in enhanced biological phosphorus removal.</title>
        <authorList>
            <person name="Kristiansen R."/>
            <person name="Nguyen H.T.T."/>
            <person name="Saunders A.M."/>
            <person name="Nielsen J.L."/>
            <person name="Wimmer R."/>
            <person name="Le V.Q."/>
            <person name="McIlroy S.J."/>
            <person name="Petrovski S."/>
            <person name="Seviour R.J."/>
            <person name="Calteau A."/>
            <person name="Nielsen K.L."/>
            <person name="Nielsen P.H."/>
        </authorList>
    </citation>
    <scope>NUCLEOTIDE SEQUENCE [LARGE SCALE GENOMIC DNA]</scope>
    <source>
        <strain evidence="5 6">T1-X7</strain>
    </source>
</reference>
<name>A0A077LWY2_9MICO</name>
<protein>
    <recommendedName>
        <fullName evidence="4">UmuC domain-containing protein</fullName>
    </recommendedName>
</protein>
<accession>A0A077LWY2</accession>
<comment type="function">
    <text evidence="2">Poorly processive, error-prone DNA polymerase involved in untargeted mutagenesis. Copies undamaged DNA at stalled replication forks, which arise in vivo from mismatched or misaligned primer ends. These misaligned primers can be extended by PolIV. Exhibits no 3'-5' exonuclease (proofreading) activity. May be involved in translesional synthesis, in conjunction with the beta clamp from PolIII.</text>
</comment>
<dbReference type="STRING" id="1194083.BN12_2600007"/>
<dbReference type="GO" id="GO:0009432">
    <property type="term" value="P:SOS response"/>
    <property type="evidence" value="ECO:0007669"/>
    <property type="project" value="TreeGrafter"/>
</dbReference>
<dbReference type="Proteomes" id="UP000035721">
    <property type="component" value="Unassembled WGS sequence"/>
</dbReference>
<evidence type="ECO:0000313" key="6">
    <source>
        <dbReference type="Proteomes" id="UP000035721"/>
    </source>
</evidence>
<evidence type="ECO:0000256" key="3">
    <source>
        <dbReference type="ARBA" id="ARBA00049244"/>
    </source>
</evidence>
<dbReference type="EMBL" id="CAJB01000180">
    <property type="protein sequence ID" value="CCH78176.1"/>
    <property type="molecule type" value="Genomic_DNA"/>
</dbReference>
<comment type="catalytic activity">
    <reaction evidence="3">
        <text>DNA(n) + a 2'-deoxyribonucleoside 5'-triphosphate = DNA(n+1) + diphosphate</text>
        <dbReference type="Rhea" id="RHEA:22508"/>
        <dbReference type="Rhea" id="RHEA-COMP:17339"/>
        <dbReference type="Rhea" id="RHEA-COMP:17340"/>
        <dbReference type="ChEBI" id="CHEBI:33019"/>
        <dbReference type="ChEBI" id="CHEBI:61560"/>
        <dbReference type="ChEBI" id="CHEBI:173112"/>
        <dbReference type="EC" id="2.7.7.7"/>
    </reaction>
</comment>
<dbReference type="CDD" id="cd03586">
    <property type="entry name" value="PolY_Pol_IV_kappa"/>
    <property type="match status" value="1"/>
</dbReference>
<dbReference type="GO" id="GO:0003684">
    <property type="term" value="F:damaged DNA binding"/>
    <property type="evidence" value="ECO:0007669"/>
    <property type="project" value="InterPro"/>
</dbReference>
<gene>
    <name evidence="5" type="ORF">BN12_2600007</name>
</gene>
<dbReference type="InterPro" id="IPR043128">
    <property type="entry name" value="Rev_trsase/Diguanyl_cyclase"/>
</dbReference>
<sequence length="345" mass="36863">MLIHADADAFFASVAARDDPTLRGRPFVVAWEVVACASYEARALGVHSGMPVRQAQRVAPGLVVVGLDHESVVAASEDLFAAFRSVTSWVEPGSMEEAFLDVRPQGLDAVETARALRERVRDEVGLAVSMGVGTTKLMAKVASRRAKPDGMVVISQGEDRAVRRALRIDELWGIGREKAAILAAQGVRVVADLDGREVRELRPIVGTMVARRLAAIVAGTDDATIRIPGQRRTAGAERTIAPATRSRSTVEEVFGGVVRSALGRMPAGTEVTRVDVEVRFDDGGATSRSGRLDVPTATPDELTAHAHRLLVGTAYEEDGRGVSVVGVALSLRPARTDPDQLLLPW</sequence>
<dbReference type="GO" id="GO:0003887">
    <property type="term" value="F:DNA-directed DNA polymerase activity"/>
    <property type="evidence" value="ECO:0007669"/>
    <property type="project" value="UniProtKB-EC"/>
</dbReference>
<dbReference type="Gene3D" id="3.30.70.270">
    <property type="match status" value="1"/>
</dbReference>
<dbReference type="AlphaFoldDB" id="A0A077LWY2"/>
<dbReference type="Gene3D" id="3.30.1490.100">
    <property type="entry name" value="DNA polymerase, Y-family, little finger domain"/>
    <property type="match status" value="1"/>
</dbReference>
<dbReference type="InterPro" id="IPR050116">
    <property type="entry name" value="DNA_polymerase-Y"/>
</dbReference>
<evidence type="ECO:0000313" key="5">
    <source>
        <dbReference type="EMBL" id="CCH78176.1"/>
    </source>
</evidence>
<dbReference type="SUPFAM" id="SSF100879">
    <property type="entry name" value="Lesion bypass DNA polymerase (Y-family), little finger domain"/>
    <property type="match status" value="1"/>
</dbReference>
<feature type="domain" description="UmuC" evidence="4">
    <location>
        <begin position="2"/>
        <end position="175"/>
    </location>
</feature>
<dbReference type="SUPFAM" id="SSF56672">
    <property type="entry name" value="DNA/RNA polymerases"/>
    <property type="match status" value="1"/>
</dbReference>
<dbReference type="Pfam" id="PF11799">
    <property type="entry name" value="IMS_C"/>
    <property type="match status" value="1"/>
</dbReference>
<dbReference type="Gene3D" id="1.10.150.20">
    <property type="entry name" value="5' to 3' exonuclease, C-terminal subdomain"/>
    <property type="match status" value="1"/>
</dbReference>
<dbReference type="InterPro" id="IPR043502">
    <property type="entry name" value="DNA/RNA_pol_sf"/>
</dbReference>
<dbReference type="InterPro" id="IPR036775">
    <property type="entry name" value="DNA_pol_Y-fam_lit_finger_sf"/>
</dbReference>
<keyword evidence="6" id="KW-1185">Reference proteome</keyword>
<organism evidence="5 6">
    <name type="scientific">Nostocoides japonicum T1-X7</name>
    <dbReference type="NCBI Taxonomy" id="1194083"/>
    <lineage>
        <taxon>Bacteria</taxon>
        <taxon>Bacillati</taxon>
        <taxon>Actinomycetota</taxon>
        <taxon>Actinomycetes</taxon>
        <taxon>Micrococcales</taxon>
        <taxon>Intrasporangiaceae</taxon>
        <taxon>Nostocoides</taxon>
    </lineage>
</organism>
<dbReference type="PANTHER" id="PTHR11076:SF33">
    <property type="entry name" value="DNA POLYMERASE KAPPA"/>
    <property type="match status" value="1"/>
</dbReference>
<dbReference type="InterPro" id="IPR017961">
    <property type="entry name" value="DNA_pol_Y-fam_little_finger"/>
</dbReference>
<dbReference type="InterPro" id="IPR001126">
    <property type="entry name" value="UmuC"/>
</dbReference>
<evidence type="ECO:0000259" key="4">
    <source>
        <dbReference type="PROSITE" id="PS50173"/>
    </source>
</evidence>
<dbReference type="InterPro" id="IPR022880">
    <property type="entry name" value="DNApol_IV"/>
</dbReference>
<comment type="caution">
    <text evidence="5">The sequence shown here is derived from an EMBL/GenBank/DDBJ whole genome shotgun (WGS) entry which is preliminary data.</text>
</comment>
<evidence type="ECO:0000256" key="1">
    <source>
        <dbReference type="ARBA" id="ARBA00010945"/>
    </source>
</evidence>